<dbReference type="InterPro" id="IPR050204">
    <property type="entry name" value="AraC_XylS_family_regulators"/>
</dbReference>
<evidence type="ECO:0000256" key="3">
    <source>
        <dbReference type="ARBA" id="ARBA00023163"/>
    </source>
</evidence>
<dbReference type="PROSITE" id="PS01124">
    <property type="entry name" value="HTH_ARAC_FAMILY_2"/>
    <property type="match status" value="1"/>
</dbReference>
<gene>
    <name evidence="5" type="ORF">GCM10025869_26250</name>
</gene>
<proteinExistence type="predicted"/>
<comment type="caution">
    <text evidence="5">The sequence shown here is derived from an EMBL/GenBank/DDBJ whole genome shotgun (WGS) entry which is preliminary data.</text>
</comment>
<name>A0ABQ6JUW6_9MICO</name>
<evidence type="ECO:0000256" key="1">
    <source>
        <dbReference type="ARBA" id="ARBA00023015"/>
    </source>
</evidence>
<dbReference type="InterPro" id="IPR046532">
    <property type="entry name" value="DUF6597"/>
</dbReference>
<dbReference type="PANTHER" id="PTHR46796">
    <property type="entry name" value="HTH-TYPE TRANSCRIPTIONAL ACTIVATOR RHAS-RELATED"/>
    <property type="match status" value="1"/>
</dbReference>
<protein>
    <submittedName>
        <fullName evidence="5">AraC family transcriptional regulator</fullName>
    </submittedName>
</protein>
<keyword evidence="6" id="KW-1185">Reference proteome</keyword>
<dbReference type="SMART" id="SM00342">
    <property type="entry name" value="HTH_ARAC"/>
    <property type="match status" value="1"/>
</dbReference>
<accession>A0ABQ6JUW6</accession>
<feature type="domain" description="HTH araC/xylS-type" evidence="4">
    <location>
        <begin position="129"/>
        <end position="227"/>
    </location>
</feature>
<dbReference type="Proteomes" id="UP001157069">
    <property type="component" value="Unassembled WGS sequence"/>
</dbReference>
<dbReference type="EMBL" id="BSVA01000001">
    <property type="protein sequence ID" value="GMA92096.1"/>
    <property type="molecule type" value="Genomic_DNA"/>
</dbReference>
<keyword evidence="1" id="KW-0805">Transcription regulation</keyword>
<evidence type="ECO:0000256" key="2">
    <source>
        <dbReference type="ARBA" id="ARBA00023125"/>
    </source>
</evidence>
<keyword evidence="3" id="KW-0804">Transcription</keyword>
<dbReference type="SUPFAM" id="SSF46689">
    <property type="entry name" value="Homeodomain-like"/>
    <property type="match status" value="1"/>
</dbReference>
<evidence type="ECO:0000313" key="5">
    <source>
        <dbReference type="EMBL" id="GMA92096.1"/>
    </source>
</evidence>
<dbReference type="InterPro" id="IPR018062">
    <property type="entry name" value="HTH_AraC-typ_CS"/>
</dbReference>
<dbReference type="InterPro" id="IPR009057">
    <property type="entry name" value="Homeodomain-like_sf"/>
</dbReference>
<organism evidence="5 6">
    <name type="scientific">Homoserinibacter gongjuensis</name>
    <dbReference type="NCBI Taxonomy" id="1162968"/>
    <lineage>
        <taxon>Bacteria</taxon>
        <taxon>Bacillati</taxon>
        <taxon>Actinomycetota</taxon>
        <taxon>Actinomycetes</taxon>
        <taxon>Micrococcales</taxon>
        <taxon>Microbacteriaceae</taxon>
        <taxon>Homoserinibacter</taxon>
    </lineage>
</organism>
<dbReference type="InterPro" id="IPR018060">
    <property type="entry name" value="HTH_AraC"/>
</dbReference>
<sequence length="245" mass="26525">MHFWVPEWSIEPGRVSRQQLIGYPAVNLVVMADEVVVSGPTTRRSHRDLSGDGWGVGALLRPAAVPAIAGDPLVLRDTESPLDAPELVEAVTEAMDARDPHRITRACRMLGAWIVERAGEPSPDALLANELARVIDGDPTVLQLADIAARLKVSQRTVTRLARRFVGVTPAAMIRRRRLQEAAEQLRADPSIALAEVAARHGYADQSHLSRDFRSVLGFTPTGYRADAAAAPPAASVQRRPFGGL</sequence>
<dbReference type="Gene3D" id="1.10.10.60">
    <property type="entry name" value="Homeodomain-like"/>
    <property type="match status" value="1"/>
</dbReference>
<evidence type="ECO:0000313" key="6">
    <source>
        <dbReference type="Proteomes" id="UP001157069"/>
    </source>
</evidence>
<dbReference type="Pfam" id="PF12833">
    <property type="entry name" value="HTH_18"/>
    <property type="match status" value="1"/>
</dbReference>
<dbReference type="PROSITE" id="PS00041">
    <property type="entry name" value="HTH_ARAC_FAMILY_1"/>
    <property type="match status" value="1"/>
</dbReference>
<keyword evidence="2" id="KW-0238">DNA-binding</keyword>
<evidence type="ECO:0000259" key="4">
    <source>
        <dbReference type="PROSITE" id="PS01124"/>
    </source>
</evidence>
<reference evidence="6" key="1">
    <citation type="journal article" date="2019" name="Int. J. Syst. Evol. Microbiol.">
        <title>The Global Catalogue of Microorganisms (GCM) 10K type strain sequencing project: providing services to taxonomists for standard genome sequencing and annotation.</title>
        <authorList>
            <consortium name="The Broad Institute Genomics Platform"/>
            <consortium name="The Broad Institute Genome Sequencing Center for Infectious Disease"/>
            <person name="Wu L."/>
            <person name="Ma J."/>
        </authorList>
    </citation>
    <scope>NUCLEOTIDE SEQUENCE [LARGE SCALE GENOMIC DNA]</scope>
    <source>
        <strain evidence="6">NBRC 108755</strain>
    </source>
</reference>
<dbReference type="Pfam" id="PF20240">
    <property type="entry name" value="DUF6597"/>
    <property type="match status" value="1"/>
</dbReference>